<keyword evidence="1" id="KW-0805">Transcription regulation</keyword>
<dbReference type="CDD" id="cd00090">
    <property type="entry name" value="HTH_ARSR"/>
    <property type="match status" value="1"/>
</dbReference>
<evidence type="ECO:0000259" key="4">
    <source>
        <dbReference type="PROSITE" id="PS50995"/>
    </source>
</evidence>
<evidence type="ECO:0000313" key="6">
    <source>
        <dbReference type="Proteomes" id="UP000829542"/>
    </source>
</evidence>
<dbReference type="Gene3D" id="1.10.10.10">
    <property type="entry name" value="Winged helix-like DNA-binding domain superfamily/Winged helix DNA-binding domain"/>
    <property type="match status" value="1"/>
</dbReference>
<keyword evidence="6" id="KW-1185">Reference proteome</keyword>
<dbReference type="InterPro" id="IPR036388">
    <property type="entry name" value="WH-like_DNA-bd_sf"/>
</dbReference>
<organism evidence="5 6">
    <name type="scientific">Ignatzschineria rhizosphaerae</name>
    <dbReference type="NCBI Taxonomy" id="2923279"/>
    <lineage>
        <taxon>Bacteria</taxon>
        <taxon>Pseudomonadati</taxon>
        <taxon>Pseudomonadota</taxon>
        <taxon>Gammaproteobacteria</taxon>
        <taxon>Cardiobacteriales</taxon>
        <taxon>Ignatzschineriaceae</taxon>
        <taxon>Ignatzschineria</taxon>
    </lineage>
</organism>
<dbReference type="PROSITE" id="PS50995">
    <property type="entry name" value="HTH_MARR_2"/>
    <property type="match status" value="1"/>
</dbReference>
<dbReference type="SUPFAM" id="SSF46785">
    <property type="entry name" value="Winged helix' DNA-binding domain"/>
    <property type="match status" value="1"/>
</dbReference>
<dbReference type="InterPro" id="IPR011991">
    <property type="entry name" value="ArsR-like_HTH"/>
</dbReference>
<evidence type="ECO:0000313" key="5">
    <source>
        <dbReference type="EMBL" id="UNM97348.1"/>
    </source>
</evidence>
<dbReference type="InterPro" id="IPR000835">
    <property type="entry name" value="HTH_MarR-typ"/>
</dbReference>
<dbReference type="Proteomes" id="UP000829542">
    <property type="component" value="Chromosome"/>
</dbReference>
<evidence type="ECO:0000256" key="3">
    <source>
        <dbReference type="ARBA" id="ARBA00023163"/>
    </source>
</evidence>
<dbReference type="PANTHER" id="PTHR42756">
    <property type="entry name" value="TRANSCRIPTIONAL REGULATOR, MARR"/>
    <property type="match status" value="1"/>
</dbReference>
<dbReference type="RefSeq" id="WP_242152690.1">
    <property type="nucleotide sequence ID" value="NZ_CP093379.1"/>
</dbReference>
<name>A0ABY3X382_9GAMM</name>
<keyword evidence="2" id="KW-0238">DNA-binding</keyword>
<evidence type="ECO:0000256" key="1">
    <source>
        <dbReference type="ARBA" id="ARBA00023015"/>
    </source>
</evidence>
<keyword evidence="3" id="KW-0804">Transcription</keyword>
<reference evidence="5 6" key="1">
    <citation type="submission" date="2022-03" db="EMBL/GenBank/DDBJ databases">
        <title>Ignatzschineria rhizosphaerae HR5S32.</title>
        <authorList>
            <person name="Sun J.Q."/>
            <person name="Feng J.Y."/>
        </authorList>
    </citation>
    <scope>NUCLEOTIDE SEQUENCE [LARGE SCALE GENOMIC DNA]</scope>
    <source>
        <strain evidence="5 6">HR5S32</strain>
    </source>
</reference>
<dbReference type="Pfam" id="PF01047">
    <property type="entry name" value="MarR"/>
    <property type="match status" value="1"/>
</dbReference>
<dbReference type="InterPro" id="IPR036390">
    <property type="entry name" value="WH_DNA-bd_sf"/>
</dbReference>
<accession>A0ABY3X382</accession>
<evidence type="ECO:0000256" key="2">
    <source>
        <dbReference type="ARBA" id="ARBA00023125"/>
    </source>
</evidence>
<feature type="domain" description="HTH marR-type" evidence="4">
    <location>
        <begin position="23"/>
        <end position="155"/>
    </location>
</feature>
<dbReference type="PANTHER" id="PTHR42756:SF1">
    <property type="entry name" value="TRANSCRIPTIONAL REPRESSOR OF EMRAB OPERON"/>
    <property type="match status" value="1"/>
</dbReference>
<proteinExistence type="predicted"/>
<sequence>MLDQKYQTFIALTGNKEAQELNNLALCMKLLSTTKVIDRSCAERLEKYQLSESRLLVLTLLQKKGTLSPLEIAEFCGVSKGSMTQQLNALFKDQLIEKESVPEDRRKYAVSLTAKGEMVIAEALKEHTAWIEAIASPLTDEEKSQLNLLLDKITHNVIHNF</sequence>
<gene>
    <name evidence="5" type="ORF">MMG00_05745</name>
</gene>
<dbReference type="PRINTS" id="PR00598">
    <property type="entry name" value="HTHMARR"/>
</dbReference>
<dbReference type="SMART" id="SM00347">
    <property type="entry name" value="HTH_MARR"/>
    <property type="match status" value="1"/>
</dbReference>
<protein>
    <submittedName>
        <fullName evidence="5">MarR family transcriptional regulator</fullName>
    </submittedName>
</protein>
<dbReference type="EMBL" id="CP093379">
    <property type="protein sequence ID" value="UNM97348.1"/>
    <property type="molecule type" value="Genomic_DNA"/>
</dbReference>